<feature type="transmembrane region" description="Helical" evidence="2">
    <location>
        <begin position="84"/>
        <end position="104"/>
    </location>
</feature>
<dbReference type="EMBL" id="ASWH01000001">
    <property type="protein sequence ID" value="EOW81548.1"/>
    <property type="molecule type" value="Genomic_DNA"/>
</dbReference>
<dbReference type="Pfam" id="PF01381">
    <property type="entry name" value="HTH_3"/>
    <property type="match status" value="1"/>
</dbReference>
<sequence>MDIGSKLKEHRTTRNLTQEEVAMKLNVSRTTVSSWETGRTFPDIEKLVYLSDLYDLSLDQLIKEEPVIMETLVTERKKLGRYKILKSIGLALVALFVLYNLYWFTAVYPRNQKLKDWDKTEANNYLHKGKHTFQAHDLRYLEPLHNGNIPVSTYRGSAFDVGIDGDYVYVGLYGKADRMKLDVPKSTNFTLRFKRNERNPSYEKVSGDTPPSEAKKILKEHAKEFNEDLRAVQAVWDSVNNN</sequence>
<dbReference type="PANTHER" id="PTHR46558:SF13">
    <property type="entry name" value="HTH-TYPE TRANSCRIPTIONAL REGULATOR IMMR"/>
    <property type="match status" value="1"/>
</dbReference>
<evidence type="ECO:0000256" key="1">
    <source>
        <dbReference type="ARBA" id="ARBA00023125"/>
    </source>
</evidence>
<dbReference type="Gene3D" id="1.10.260.40">
    <property type="entry name" value="lambda repressor-like DNA-binding domains"/>
    <property type="match status" value="1"/>
</dbReference>
<dbReference type="PANTHER" id="PTHR46558">
    <property type="entry name" value="TRACRIPTIONAL REGULATORY PROTEIN-RELATED-RELATED"/>
    <property type="match status" value="1"/>
</dbReference>
<keyword evidence="2" id="KW-0472">Membrane</keyword>
<evidence type="ECO:0000313" key="7">
    <source>
        <dbReference type="Proteomes" id="UP000014160"/>
    </source>
</evidence>
<dbReference type="SUPFAM" id="SSF47413">
    <property type="entry name" value="lambda repressor-like DNA-binding domains"/>
    <property type="match status" value="1"/>
</dbReference>
<dbReference type="PATRIC" id="fig|1158614.3.peg.3108"/>
<evidence type="ECO:0000259" key="3">
    <source>
        <dbReference type="PROSITE" id="PS50943"/>
    </source>
</evidence>
<dbReference type="GO" id="GO:0003677">
    <property type="term" value="F:DNA binding"/>
    <property type="evidence" value="ECO:0007669"/>
    <property type="project" value="UniProtKB-KW"/>
</dbReference>
<dbReference type="eggNOG" id="COG1476">
    <property type="taxonomic scope" value="Bacteria"/>
</dbReference>
<dbReference type="InterPro" id="IPR001387">
    <property type="entry name" value="Cro/C1-type_HTH"/>
</dbReference>
<evidence type="ECO:0000313" key="6">
    <source>
        <dbReference type="Proteomes" id="UP000013750"/>
    </source>
</evidence>
<reference evidence="4 6" key="1">
    <citation type="submission" date="2013-02" db="EMBL/GenBank/DDBJ databases">
        <title>The Genome Sequence of Enterococcus gilvus ATCC BAA-350.</title>
        <authorList>
            <consortium name="The Broad Institute Genome Sequencing Platform"/>
            <consortium name="The Broad Institute Genome Sequencing Center for Infectious Disease"/>
            <person name="Earl A.M."/>
            <person name="Gilmore M.S."/>
            <person name="Lebreton F."/>
            <person name="Walker B."/>
            <person name="Young S.K."/>
            <person name="Zeng Q."/>
            <person name="Gargeya S."/>
            <person name="Fitzgerald M."/>
            <person name="Haas B."/>
            <person name="Abouelleil A."/>
            <person name="Alvarado L."/>
            <person name="Arachchi H.M."/>
            <person name="Berlin A.M."/>
            <person name="Chapman S.B."/>
            <person name="Dewar J."/>
            <person name="Goldberg J."/>
            <person name="Griggs A."/>
            <person name="Gujja S."/>
            <person name="Hansen M."/>
            <person name="Howarth C."/>
            <person name="Imamovic A."/>
            <person name="Larimer J."/>
            <person name="McCowan C."/>
            <person name="Murphy C."/>
            <person name="Neiman D."/>
            <person name="Pearson M."/>
            <person name="Priest M."/>
            <person name="Roberts A."/>
            <person name="Saif S."/>
            <person name="Shea T."/>
            <person name="Sisk P."/>
            <person name="Sykes S."/>
            <person name="Wortman J."/>
            <person name="Nusbaum C."/>
            <person name="Birren B."/>
        </authorList>
    </citation>
    <scope>NUCLEOTIDE SEQUENCE [LARGE SCALE GENOMIC DNA]</scope>
    <source>
        <strain evidence="4 6">ATCC BAA-350</strain>
    </source>
</reference>
<dbReference type="EMBL" id="AJDQ01000009">
    <property type="protein sequence ID" value="EOI55075.1"/>
    <property type="molecule type" value="Genomic_DNA"/>
</dbReference>
<comment type="caution">
    <text evidence="4">The sequence shown here is derived from an EMBL/GenBank/DDBJ whole genome shotgun (WGS) entry which is preliminary data.</text>
</comment>
<dbReference type="HOGENOM" id="CLU_1150469_0_0_9"/>
<evidence type="ECO:0000313" key="4">
    <source>
        <dbReference type="EMBL" id="EOI55075.1"/>
    </source>
</evidence>
<name>R2VBL6_9ENTE</name>
<dbReference type="CDD" id="cd00093">
    <property type="entry name" value="HTH_XRE"/>
    <property type="match status" value="1"/>
</dbReference>
<protein>
    <recommendedName>
        <fullName evidence="3">HTH cro/C1-type domain-containing protein</fullName>
    </recommendedName>
</protein>
<organism evidence="4 6">
    <name type="scientific">Enterococcus gilvus ATCC BAA-350</name>
    <dbReference type="NCBI Taxonomy" id="1158614"/>
    <lineage>
        <taxon>Bacteria</taxon>
        <taxon>Bacillati</taxon>
        <taxon>Bacillota</taxon>
        <taxon>Bacilli</taxon>
        <taxon>Lactobacillales</taxon>
        <taxon>Enterococcaceae</taxon>
        <taxon>Enterococcus</taxon>
    </lineage>
</organism>
<dbReference type="OrthoDB" id="9805856at2"/>
<dbReference type="PROSITE" id="PS50943">
    <property type="entry name" value="HTH_CROC1"/>
    <property type="match status" value="1"/>
</dbReference>
<evidence type="ECO:0000313" key="5">
    <source>
        <dbReference type="EMBL" id="EOW81548.1"/>
    </source>
</evidence>
<keyword evidence="1" id="KW-0238">DNA-binding</keyword>
<accession>R2VBL6</accession>
<dbReference type="Proteomes" id="UP000014160">
    <property type="component" value="Unassembled WGS sequence"/>
</dbReference>
<gene>
    <name evidence="5" type="ORF">I592_00844</name>
    <name evidence="4" type="ORF">UKC_03116</name>
</gene>
<dbReference type="Proteomes" id="UP000013750">
    <property type="component" value="Unassembled WGS sequence"/>
</dbReference>
<reference evidence="5 7" key="2">
    <citation type="submission" date="2013-03" db="EMBL/GenBank/DDBJ databases">
        <title>The Genome Sequence of Enterococcus gilvus ATCC BAA-350 (PacBio/Illumina hybrid assembly).</title>
        <authorList>
            <consortium name="The Broad Institute Genomics Platform"/>
            <consortium name="The Broad Institute Genome Sequencing Center for Infectious Disease"/>
            <person name="Earl A."/>
            <person name="Russ C."/>
            <person name="Gilmore M."/>
            <person name="Surin D."/>
            <person name="Walker B."/>
            <person name="Young S."/>
            <person name="Zeng Q."/>
            <person name="Gargeya S."/>
            <person name="Fitzgerald M."/>
            <person name="Haas B."/>
            <person name="Abouelleil A."/>
            <person name="Allen A.W."/>
            <person name="Alvarado L."/>
            <person name="Arachchi H.M."/>
            <person name="Berlin A.M."/>
            <person name="Chapman S.B."/>
            <person name="Gainer-Dewar J."/>
            <person name="Goldberg J."/>
            <person name="Griggs A."/>
            <person name="Gujja S."/>
            <person name="Hansen M."/>
            <person name="Howarth C."/>
            <person name="Imamovic A."/>
            <person name="Ireland A."/>
            <person name="Larimer J."/>
            <person name="McCowan C."/>
            <person name="Murphy C."/>
            <person name="Pearson M."/>
            <person name="Poon T.W."/>
            <person name="Priest M."/>
            <person name="Roberts A."/>
            <person name="Saif S."/>
            <person name="Shea T."/>
            <person name="Sisk P."/>
            <person name="Sykes S."/>
            <person name="Wortman J."/>
            <person name="Nusbaum C."/>
            <person name="Birren B."/>
        </authorList>
    </citation>
    <scope>NUCLEOTIDE SEQUENCE [LARGE SCALE GENOMIC DNA]</scope>
    <source>
        <strain evidence="5 7">ATCC BAA-350</strain>
    </source>
</reference>
<keyword evidence="2" id="KW-0812">Transmembrane</keyword>
<keyword evidence="7" id="KW-1185">Reference proteome</keyword>
<dbReference type="AlphaFoldDB" id="R2VBL6"/>
<proteinExistence type="predicted"/>
<dbReference type="RefSeq" id="WP_010781478.1">
    <property type="nucleotide sequence ID" value="NZ_ASWH01000001.1"/>
</dbReference>
<keyword evidence="2" id="KW-1133">Transmembrane helix</keyword>
<feature type="domain" description="HTH cro/C1-type" evidence="3">
    <location>
        <begin position="7"/>
        <end position="61"/>
    </location>
</feature>
<evidence type="ECO:0000256" key="2">
    <source>
        <dbReference type="SAM" id="Phobius"/>
    </source>
</evidence>
<dbReference type="SMART" id="SM00530">
    <property type="entry name" value="HTH_XRE"/>
    <property type="match status" value="1"/>
</dbReference>
<dbReference type="InterPro" id="IPR010982">
    <property type="entry name" value="Lambda_DNA-bd_dom_sf"/>
</dbReference>